<protein>
    <submittedName>
        <fullName evidence="2">Uncharacterized protein</fullName>
    </submittedName>
</protein>
<organism evidence="2 3">
    <name type="scientific">Trifolium medium</name>
    <dbReference type="NCBI Taxonomy" id="97028"/>
    <lineage>
        <taxon>Eukaryota</taxon>
        <taxon>Viridiplantae</taxon>
        <taxon>Streptophyta</taxon>
        <taxon>Embryophyta</taxon>
        <taxon>Tracheophyta</taxon>
        <taxon>Spermatophyta</taxon>
        <taxon>Magnoliopsida</taxon>
        <taxon>eudicotyledons</taxon>
        <taxon>Gunneridae</taxon>
        <taxon>Pentapetalae</taxon>
        <taxon>rosids</taxon>
        <taxon>fabids</taxon>
        <taxon>Fabales</taxon>
        <taxon>Fabaceae</taxon>
        <taxon>Papilionoideae</taxon>
        <taxon>50 kb inversion clade</taxon>
        <taxon>NPAAA clade</taxon>
        <taxon>Hologalegina</taxon>
        <taxon>IRL clade</taxon>
        <taxon>Trifolieae</taxon>
        <taxon>Trifolium</taxon>
    </lineage>
</organism>
<evidence type="ECO:0000313" key="2">
    <source>
        <dbReference type="EMBL" id="MCI47371.1"/>
    </source>
</evidence>
<feature type="transmembrane region" description="Helical" evidence="1">
    <location>
        <begin position="12"/>
        <end position="36"/>
    </location>
</feature>
<proteinExistence type="predicted"/>
<dbReference type="AlphaFoldDB" id="A0A392SEQ0"/>
<dbReference type="EMBL" id="LXQA010371574">
    <property type="protein sequence ID" value="MCI47371.1"/>
    <property type="molecule type" value="Genomic_DNA"/>
</dbReference>
<reference evidence="2 3" key="1">
    <citation type="journal article" date="2018" name="Front. Plant Sci.">
        <title>Red Clover (Trifolium pratense) and Zigzag Clover (T. medium) - A Picture of Genomic Similarities and Differences.</title>
        <authorList>
            <person name="Dluhosova J."/>
            <person name="Istvanek J."/>
            <person name="Nedelnik J."/>
            <person name="Repkova J."/>
        </authorList>
    </citation>
    <scope>NUCLEOTIDE SEQUENCE [LARGE SCALE GENOMIC DNA]</scope>
    <source>
        <strain evidence="3">cv. 10/8</strain>
        <tissue evidence="2">Leaf</tissue>
    </source>
</reference>
<dbReference type="Proteomes" id="UP000265520">
    <property type="component" value="Unassembled WGS sequence"/>
</dbReference>
<accession>A0A392SEQ0</accession>
<keyword evidence="3" id="KW-1185">Reference proteome</keyword>
<feature type="non-terminal residue" evidence="2">
    <location>
        <position position="52"/>
    </location>
</feature>
<keyword evidence="1" id="KW-1133">Transmembrane helix</keyword>
<evidence type="ECO:0000313" key="3">
    <source>
        <dbReference type="Proteomes" id="UP000265520"/>
    </source>
</evidence>
<sequence length="52" mass="5905">MALTGSTSLLIIFIFSPYFFAVALLAWIFIFTVVFFPDLMSDSIKSYFTTLP</sequence>
<keyword evidence="1" id="KW-0812">Transmembrane</keyword>
<keyword evidence="1" id="KW-0472">Membrane</keyword>
<name>A0A392SEQ0_9FABA</name>
<comment type="caution">
    <text evidence="2">The sequence shown here is derived from an EMBL/GenBank/DDBJ whole genome shotgun (WGS) entry which is preliminary data.</text>
</comment>
<evidence type="ECO:0000256" key="1">
    <source>
        <dbReference type="SAM" id="Phobius"/>
    </source>
</evidence>